<keyword evidence="6 9" id="KW-0472">Membrane</keyword>
<dbReference type="GO" id="GO:0001540">
    <property type="term" value="F:amyloid-beta binding"/>
    <property type="evidence" value="ECO:0007669"/>
    <property type="project" value="TreeGrafter"/>
</dbReference>
<feature type="compositionally biased region" description="Acidic residues" evidence="10">
    <location>
        <begin position="121"/>
        <end position="131"/>
    </location>
</feature>
<evidence type="ECO:0000256" key="10">
    <source>
        <dbReference type="SAM" id="MobiDB-lite"/>
    </source>
</evidence>
<name>A0A9N9RHV5_9DIPT</name>
<evidence type="ECO:0000256" key="7">
    <source>
        <dbReference type="ARBA" id="ARBA00023157"/>
    </source>
</evidence>
<keyword evidence="5 9" id="KW-1133">Transmembrane helix</keyword>
<keyword evidence="13" id="KW-1185">Reference proteome</keyword>
<reference evidence="12" key="2">
    <citation type="submission" date="2022-10" db="EMBL/GenBank/DDBJ databases">
        <authorList>
            <consortium name="ENA_rothamsted_submissions"/>
            <consortium name="culmorum"/>
            <person name="King R."/>
        </authorList>
    </citation>
    <scope>NUCLEOTIDE SEQUENCE</scope>
</reference>
<dbReference type="Pfam" id="PF04089">
    <property type="entry name" value="BRICHOS"/>
    <property type="match status" value="1"/>
</dbReference>
<feature type="domain" description="BRICHOS" evidence="11">
    <location>
        <begin position="200"/>
        <end position="296"/>
    </location>
</feature>
<dbReference type="InterPro" id="IPR040145">
    <property type="entry name" value="ITM2"/>
</dbReference>
<keyword evidence="3 9" id="KW-0812">Transmembrane</keyword>
<keyword evidence="8" id="KW-0325">Glycoprotein</keyword>
<dbReference type="PANTHER" id="PTHR10962">
    <property type="entry name" value="INTEGRAL TRANSMEMBRANE PROTEIN 2"/>
    <property type="match status" value="1"/>
</dbReference>
<dbReference type="AlphaFoldDB" id="A0A9N9RHV5"/>
<evidence type="ECO:0000256" key="2">
    <source>
        <dbReference type="ARBA" id="ARBA00006794"/>
    </source>
</evidence>
<dbReference type="EMBL" id="OU895877">
    <property type="protein sequence ID" value="CAG9798266.1"/>
    <property type="molecule type" value="Genomic_DNA"/>
</dbReference>
<reference evidence="12" key="1">
    <citation type="submission" date="2022-01" db="EMBL/GenBank/DDBJ databases">
        <authorList>
            <person name="King R."/>
        </authorList>
    </citation>
    <scope>NUCLEOTIDE SEQUENCE</scope>
</reference>
<comment type="subcellular location">
    <subcellularLocation>
        <location evidence="1 9">Membrane</location>
        <topology evidence="1 9">Single-pass type II membrane protein</topology>
    </subcellularLocation>
</comment>
<dbReference type="GO" id="GO:0005886">
    <property type="term" value="C:plasma membrane"/>
    <property type="evidence" value="ECO:0007669"/>
    <property type="project" value="UniProtKB-UniRule"/>
</dbReference>
<dbReference type="PANTHER" id="PTHR10962:SF1">
    <property type="entry name" value="INTEGRAL MEMBRANE PROTEIN 2"/>
    <property type="match status" value="1"/>
</dbReference>
<evidence type="ECO:0000256" key="3">
    <source>
        <dbReference type="ARBA" id="ARBA00022692"/>
    </source>
</evidence>
<dbReference type="InterPro" id="IPR007084">
    <property type="entry name" value="BRICHOS_dom"/>
</dbReference>
<comment type="similarity">
    <text evidence="2 9">Belongs to the ITM2 family.</text>
</comment>
<feature type="region of interest" description="Disordered" evidence="10">
    <location>
        <begin position="111"/>
        <end position="131"/>
    </location>
</feature>
<dbReference type="GO" id="GO:0042985">
    <property type="term" value="P:negative regulation of amyloid precursor protein biosynthetic process"/>
    <property type="evidence" value="ECO:0007669"/>
    <property type="project" value="TreeGrafter"/>
</dbReference>
<evidence type="ECO:0000256" key="6">
    <source>
        <dbReference type="ARBA" id="ARBA00023136"/>
    </source>
</evidence>
<evidence type="ECO:0000256" key="8">
    <source>
        <dbReference type="ARBA" id="ARBA00023180"/>
    </source>
</evidence>
<proteinExistence type="inferred from homology"/>
<evidence type="ECO:0000259" key="11">
    <source>
        <dbReference type="PROSITE" id="PS50869"/>
    </source>
</evidence>
<evidence type="ECO:0000313" key="13">
    <source>
        <dbReference type="Proteomes" id="UP001153620"/>
    </source>
</evidence>
<evidence type="ECO:0000256" key="9">
    <source>
        <dbReference type="RuleBase" id="RU367061"/>
    </source>
</evidence>
<gene>
    <name evidence="12" type="ORF">CHIRRI_LOCUS1250</name>
</gene>
<evidence type="ECO:0000313" key="12">
    <source>
        <dbReference type="EMBL" id="CAG9798266.1"/>
    </source>
</evidence>
<evidence type="ECO:0000256" key="1">
    <source>
        <dbReference type="ARBA" id="ARBA00004606"/>
    </source>
</evidence>
<organism evidence="12 13">
    <name type="scientific">Chironomus riparius</name>
    <dbReference type="NCBI Taxonomy" id="315576"/>
    <lineage>
        <taxon>Eukaryota</taxon>
        <taxon>Metazoa</taxon>
        <taxon>Ecdysozoa</taxon>
        <taxon>Arthropoda</taxon>
        <taxon>Hexapoda</taxon>
        <taxon>Insecta</taxon>
        <taxon>Pterygota</taxon>
        <taxon>Neoptera</taxon>
        <taxon>Endopterygota</taxon>
        <taxon>Diptera</taxon>
        <taxon>Nematocera</taxon>
        <taxon>Chironomoidea</taxon>
        <taxon>Chironomidae</taxon>
        <taxon>Chironominae</taxon>
        <taxon>Chironomus</taxon>
    </lineage>
</organism>
<accession>A0A9N9RHV5</accession>
<sequence>MTIITKTTDKKKLLPIPSAPLAAPTTPSSTHDTEAAVAYARHRARTATLLVCLLGILVLLTGVLAGVCFYRQYLRERVQRLNLYMPYDQQDLNSNDNVLLNSRFRDGPTYADSFKTHDNDSDNDNDDDDEDDFKSLQNFFRQIMTQLNRDMEDPTRDIRRMESMFPQFDDNMIRNKFFKEEFEIKDDEKESYSDIKIPDFREGRRGRFIHDYKNNQTTIVDEDAKRCFIYPLDYTTTLPPKSMLDVIIKMQTGYYYPDTNILRKKMRVVTPELDSDDEYVSEKIRSVCSRMHIYKLEPFVGGVYKRSIMSMTDDAKFAEFAGKGVVELDLINLDEIKAQETS</sequence>
<dbReference type="Proteomes" id="UP001153620">
    <property type="component" value="Chromosome 1"/>
</dbReference>
<keyword evidence="7" id="KW-1015">Disulfide bond</keyword>
<keyword evidence="9" id="KW-1003">Cell membrane</keyword>
<evidence type="ECO:0000256" key="5">
    <source>
        <dbReference type="ARBA" id="ARBA00022989"/>
    </source>
</evidence>
<dbReference type="GO" id="GO:0005794">
    <property type="term" value="C:Golgi apparatus"/>
    <property type="evidence" value="ECO:0007669"/>
    <property type="project" value="TreeGrafter"/>
</dbReference>
<dbReference type="SMART" id="SM01039">
    <property type="entry name" value="BRICHOS"/>
    <property type="match status" value="1"/>
</dbReference>
<keyword evidence="4 9" id="KW-0735">Signal-anchor</keyword>
<dbReference type="GO" id="GO:0070062">
    <property type="term" value="C:extracellular exosome"/>
    <property type="evidence" value="ECO:0007669"/>
    <property type="project" value="TreeGrafter"/>
</dbReference>
<evidence type="ECO:0000256" key="4">
    <source>
        <dbReference type="ARBA" id="ARBA00022968"/>
    </source>
</evidence>
<dbReference type="OrthoDB" id="9982095at2759"/>
<feature type="transmembrane region" description="Helical" evidence="9">
    <location>
        <begin position="47"/>
        <end position="70"/>
    </location>
</feature>
<protein>
    <recommendedName>
        <fullName evidence="9">Integral membrane protein 2</fullName>
    </recommendedName>
</protein>
<dbReference type="PROSITE" id="PS50869">
    <property type="entry name" value="BRICHOS"/>
    <property type="match status" value="1"/>
</dbReference>